<evidence type="ECO:0000256" key="1">
    <source>
        <dbReference type="ARBA" id="ARBA00004365"/>
    </source>
</evidence>
<keyword evidence="5" id="KW-0964">Secreted</keyword>
<evidence type="ECO:0000259" key="7">
    <source>
        <dbReference type="Pfam" id="PF06429"/>
    </source>
</evidence>
<dbReference type="GO" id="GO:0044780">
    <property type="term" value="P:bacterial-type flagellum assembly"/>
    <property type="evidence" value="ECO:0007669"/>
    <property type="project" value="InterPro"/>
</dbReference>
<dbReference type="Pfam" id="PF06429">
    <property type="entry name" value="Flg_bbr_C"/>
    <property type="match status" value="1"/>
</dbReference>
<dbReference type="Proteomes" id="UP000523000">
    <property type="component" value="Unassembled WGS sequence"/>
</dbReference>
<feature type="domain" description="Flagellar hook-associated protein FlgK helical" evidence="8">
    <location>
        <begin position="99"/>
        <end position="338"/>
    </location>
</feature>
<dbReference type="RefSeq" id="WP_183509260.1">
    <property type="nucleotide sequence ID" value="NZ_BAABGK010000010.1"/>
</dbReference>
<evidence type="ECO:0000256" key="6">
    <source>
        <dbReference type="ARBA" id="ARBA00023143"/>
    </source>
</evidence>
<keyword evidence="9" id="KW-0966">Cell projection</keyword>
<dbReference type="PANTHER" id="PTHR30033">
    <property type="entry name" value="FLAGELLAR HOOK-ASSOCIATED PROTEIN 1"/>
    <property type="match status" value="1"/>
</dbReference>
<dbReference type="Pfam" id="PF22638">
    <property type="entry name" value="FlgK_D1"/>
    <property type="match status" value="1"/>
</dbReference>
<evidence type="ECO:0000256" key="3">
    <source>
        <dbReference type="ARBA" id="ARBA00009677"/>
    </source>
</evidence>
<dbReference type="PANTHER" id="PTHR30033:SF1">
    <property type="entry name" value="FLAGELLAR HOOK-ASSOCIATED PROTEIN 1"/>
    <property type="match status" value="1"/>
</dbReference>
<reference evidence="9 10" key="1">
    <citation type="submission" date="2020-08" db="EMBL/GenBank/DDBJ databases">
        <title>Sequencing the genomes of 1000 actinobacteria strains.</title>
        <authorList>
            <person name="Klenk H.-P."/>
        </authorList>
    </citation>
    <scope>NUCLEOTIDE SEQUENCE [LARGE SCALE GENOMIC DNA]</scope>
    <source>
        <strain evidence="9 10">DSM 22826</strain>
    </source>
</reference>
<evidence type="ECO:0000313" key="9">
    <source>
        <dbReference type="EMBL" id="MBB2993908.1"/>
    </source>
</evidence>
<dbReference type="InterPro" id="IPR010930">
    <property type="entry name" value="Flg_bb/hook_C_dom"/>
</dbReference>
<comment type="similarity">
    <text evidence="3">Belongs to the flagella basal body rod proteins family.</text>
</comment>
<feature type="domain" description="Flagellar basal-body/hook protein C-terminal" evidence="7">
    <location>
        <begin position="426"/>
        <end position="464"/>
    </location>
</feature>
<dbReference type="EMBL" id="JACHVS010000001">
    <property type="protein sequence ID" value="MBB2993908.1"/>
    <property type="molecule type" value="Genomic_DNA"/>
</dbReference>
<evidence type="ECO:0000259" key="8">
    <source>
        <dbReference type="Pfam" id="PF22638"/>
    </source>
</evidence>
<comment type="subcellular location">
    <subcellularLocation>
        <location evidence="1">Bacterial flagellum</location>
    </subcellularLocation>
    <subcellularLocation>
        <location evidence="2">Secreted</location>
    </subcellularLocation>
</comment>
<gene>
    <name evidence="9" type="ORF">E9229_000099</name>
</gene>
<evidence type="ECO:0000256" key="2">
    <source>
        <dbReference type="ARBA" id="ARBA00004613"/>
    </source>
</evidence>
<dbReference type="GO" id="GO:0005576">
    <property type="term" value="C:extracellular region"/>
    <property type="evidence" value="ECO:0007669"/>
    <property type="project" value="UniProtKB-SubCell"/>
</dbReference>
<dbReference type="GO" id="GO:0005198">
    <property type="term" value="F:structural molecule activity"/>
    <property type="evidence" value="ECO:0007669"/>
    <property type="project" value="InterPro"/>
</dbReference>
<dbReference type="InterPro" id="IPR002371">
    <property type="entry name" value="FlgK"/>
</dbReference>
<dbReference type="InterPro" id="IPR053927">
    <property type="entry name" value="FlgK_helical"/>
</dbReference>
<proteinExistence type="inferred from homology"/>
<sequence>MSTFSGLNTAMTGLAAARMAMETAGNNMTNVKTAGYTRQRAEFDSIGSVATIGRLAGRSGPGQGVAFGGIARLADAHLDARVRGTLAIASYSDTKAEGLSNLEGVLREPGENGLSALLNDFWAGWQDVANQPGESSPAAVLLERAKSIADRFALTHSEVSGQWSSQRATLDTMASELNSAAAAVAELNGQIRSATATGGSPNALLDQRSQLTERMAEISGATVRDNADGSVDVLLDGNALVSGTTIRPVQVSGSATIDGTVAPSLQWAHRIGEPIALESGRMAAALSLLAPATAQGTGGKLAEMVKSLDSIARELATRVNLVQSEGRTVSGTVGPPFFAFDLDNPATSLRVVATGASDLATGTPGGGALDGSNALRMSGLGSAKDGPDALWNATVITVGVASKSAAQQALASAVAASTAAGAQMSLSAVSLDEENVSLLASQHAFQGAARVMTAVDEMLDTLINRTGIVGR</sequence>
<keyword evidence="9" id="KW-0282">Flagellum</keyword>
<dbReference type="GO" id="GO:0009424">
    <property type="term" value="C:bacterial-type flagellum hook"/>
    <property type="evidence" value="ECO:0007669"/>
    <property type="project" value="InterPro"/>
</dbReference>
<accession>A0A839QCQ4</accession>
<evidence type="ECO:0000256" key="4">
    <source>
        <dbReference type="ARBA" id="ARBA00016244"/>
    </source>
</evidence>
<keyword evidence="9" id="KW-0969">Cilium</keyword>
<organism evidence="9 10">
    <name type="scientific">Paeniglutamicibacter cryotolerans</name>
    <dbReference type="NCBI Taxonomy" id="670079"/>
    <lineage>
        <taxon>Bacteria</taxon>
        <taxon>Bacillati</taxon>
        <taxon>Actinomycetota</taxon>
        <taxon>Actinomycetes</taxon>
        <taxon>Micrococcales</taxon>
        <taxon>Micrococcaceae</taxon>
        <taxon>Paeniglutamicibacter</taxon>
    </lineage>
</organism>
<name>A0A839QCQ4_9MICC</name>
<keyword evidence="6" id="KW-0975">Bacterial flagellum</keyword>
<protein>
    <recommendedName>
        <fullName evidence="4">Flagellar hook-associated protein 1</fullName>
    </recommendedName>
</protein>
<dbReference type="AlphaFoldDB" id="A0A839QCQ4"/>
<comment type="caution">
    <text evidence="9">The sequence shown here is derived from an EMBL/GenBank/DDBJ whole genome shotgun (WGS) entry which is preliminary data.</text>
</comment>
<evidence type="ECO:0000313" key="10">
    <source>
        <dbReference type="Proteomes" id="UP000523000"/>
    </source>
</evidence>
<dbReference type="SUPFAM" id="SSF64518">
    <property type="entry name" value="Phase 1 flagellin"/>
    <property type="match status" value="1"/>
</dbReference>
<evidence type="ECO:0000256" key="5">
    <source>
        <dbReference type="ARBA" id="ARBA00022525"/>
    </source>
</evidence>
<dbReference type="NCBIfam" id="TIGR02492">
    <property type="entry name" value="flgK_ends"/>
    <property type="match status" value="1"/>
</dbReference>
<keyword evidence="10" id="KW-1185">Reference proteome</keyword>